<dbReference type="Proteomes" id="UP001059617">
    <property type="component" value="Chromosome"/>
</dbReference>
<keyword evidence="2" id="KW-1133">Transmembrane helix</keyword>
<organism evidence="3 4">
    <name type="scientific">Dactylosporangium fulvum</name>
    <dbReference type="NCBI Taxonomy" id="53359"/>
    <lineage>
        <taxon>Bacteria</taxon>
        <taxon>Bacillati</taxon>
        <taxon>Actinomycetota</taxon>
        <taxon>Actinomycetes</taxon>
        <taxon>Micromonosporales</taxon>
        <taxon>Micromonosporaceae</taxon>
        <taxon>Dactylosporangium</taxon>
    </lineage>
</organism>
<evidence type="ECO:0000313" key="4">
    <source>
        <dbReference type="Proteomes" id="UP001059617"/>
    </source>
</evidence>
<keyword evidence="2" id="KW-0812">Transmembrane</keyword>
<feature type="region of interest" description="Disordered" evidence="1">
    <location>
        <begin position="63"/>
        <end position="94"/>
    </location>
</feature>
<evidence type="ECO:0000313" key="3">
    <source>
        <dbReference type="EMBL" id="UWP82371.1"/>
    </source>
</evidence>
<keyword evidence="2" id="KW-0472">Membrane</keyword>
<accession>A0ABY5VZ33</accession>
<protein>
    <submittedName>
        <fullName evidence="3">Uncharacterized protein</fullName>
    </submittedName>
</protein>
<feature type="transmembrane region" description="Helical" evidence="2">
    <location>
        <begin position="37"/>
        <end position="58"/>
    </location>
</feature>
<evidence type="ECO:0000256" key="1">
    <source>
        <dbReference type="SAM" id="MobiDB-lite"/>
    </source>
</evidence>
<dbReference type="EMBL" id="CP073720">
    <property type="protein sequence ID" value="UWP82371.1"/>
    <property type="molecule type" value="Genomic_DNA"/>
</dbReference>
<keyword evidence="4" id="KW-1185">Reference proteome</keyword>
<feature type="compositionally biased region" description="Low complexity" evidence="1">
    <location>
        <begin position="76"/>
        <end position="90"/>
    </location>
</feature>
<dbReference type="RefSeq" id="WP_259860143.1">
    <property type="nucleotide sequence ID" value="NZ_CP073720.1"/>
</dbReference>
<evidence type="ECO:0000256" key="2">
    <source>
        <dbReference type="SAM" id="Phobius"/>
    </source>
</evidence>
<name>A0ABY5VZ33_9ACTN</name>
<proteinExistence type="predicted"/>
<gene>
    <name evidence="3" type="ORF">Dfulv_46235</name>
</gene>
<reference evidence="3" key="2">
    <citation type="submission" date="2022-09" db="EMBL/GenBank/DDBJ databases">
        <title>Biosynthetic gene clusters of Dactylosporangioum fulvum.</title>
        <authorList>
            <person name="Caradec T."/>
        </authorList>
    </citation>
    <scope>NUCLEOTIDE SEQUENCE</scope>
    <source>
        <strain evidence="3">NRRL B-16292</strain>
    </source>
</reference>
<sequence length="412" mass="42329">MIEERLRGYAADETPPSRLHAEDVYRHARTTHRRRRATAVTGAAALTALALAGVAYALPGRGTAEQPAATPPPRSAPSSAGASRAASPGPVLSPLPPVAPGCTVAPVFDEADQKPLGISSLIADPTGHYIIGLGFSGAVLWGDGHQQALPGEFLPAAVNASGTIAGTSNADRVAVVRNGTMTYLPTPPGFQDVWASAINARGDVVGGVRTGAGGDHRAVLWPAAGGYKVFSSPVSTALAIADDGTVFGTVSMVPTRWTSDGKGTPLPLPPGYHTGWAGYSSGDQLFGEVASGKPGADPEGDRKGELTGKQIYARWHLGSGTVEQVGHPESGLYPTSGTLYPASIDTVGVNGTIVATVYGKSLLYRGNTPVALPQYQGRDTMIHWVSADGRTILGVAGFPSDHSSLAVIWTGC</sequence>
<reference evidence="3" key="1">
    <citation type="submission" date="2021-04" db="EMBL/GenBank/DDBJ databases">
        <authorList>
            <person name="Hartkoorn R.C."/>
            <person name="Beaudoing E."/>
            <person name="Hot D."/>
        </authorList>
    </citation>
    <scope>NUCLEOTIDE SEQUENCE</scope>
    <source>
        <strain evidence="3">NRRL B-16292</strain>
    </source>
</reference>